<dbReference type="Proteomes" id="UP000027770">
    <property type="component" value="Plasmid p2Cn27606"/>
</dbReference>
<geneLocation type="plasmid" evidence="1 2">
    <name>p2Cn27606</name>
</geneLocation>
<protein>
    <submittedName>
        <fullName evidence="1">Uncharacterized protein</fullName>
    </submittedName>
</protein>
<proteinExistence type="predicted"/>
<name>A0AA40IS04_CLONO</name>
<keyword evidence="2" id="KW-1185">Reference proteome</keyword>
<gene>
    <name evidence="1" type="ORF">Z959_p0019</name>
</gene>
<organism evidence="1 2">
    <name type="scientific">Clostridium novyi B str. ATCC 27606</name>
    <dbReference type="NCBI Taxonomy" id="1443123"/>
    <lineage>
        <taxon>Bacteria</taxon>
        <taxon>Bacillati</taxon>
        <taxon>Bacillota</taxon>
        <taxon>Clostridia</taxon>
        <taxon>Eubacteriales</taxon>
        <taxon>Clostridiaceae</taxon>
        <taxon>Clostridium</taxon>
    </lineage>
</organism>
<reference evidence="2" key="1">
    <citation type="journal article" date="2014" name="PLoS ONE">
        <title>Plasmidome interchange between Clostridium botulinum, Clostridium novyi and Clostridium haemolyticum converts strains of independent lineages into distinctly different pathogens.</title>
        <authorList>
            <person name="Skarin H."/>
            <person name="Segerman B."/>
        </authorList>
    </citation>
    <scope>NUCLEOTIDE SEQUENCE [LARGE SCALE GENOMIC DNA]</scope>
    <source>
        <strain evidence="2">ATCC 27606</strain>
    </source>
</reference>
<sequence>MLKMSIRISISFSERNIDDIKVYNYLQQKRSKSIFIKNLVQKHMEDEEKKFKNNDI</sequence>
<accession>A0AA40IS04</accession>
<evidence type="ECO:0000313" key="2">
    <source>
        <dbReference type="Proteomes" id="UP000027770"/>
    </source>
</evidence>
<dbReference type="EMBL" id="JENW01000167">
    <property type="protein sequence ID" value="KEI11456.1"/>
    <property type="molecule type" value="Genomic_DNA"/>
</dbReference>
<keyword evidence="1" id="KW-0614">Plasmid</keyword>
<dbReference type="AlphaFoldDB" id="A0AA40IS04"/>
<comment type="caution">
    <text evidence="1">The sequence shown here is derived from an EMBL/GenBank/DDBJ whole genome shotgun (WGS) entry which is preliminary data.</text>
</comment>
<evidence type="ECO:0000313" key="1">
    <source>
        <dbReference type="EMBL" id="KEI11456.1"/>
    </source>
</evidence>